<keyword evidence="3" id="KW-1185">Reference proteome</keyword>
<dbReference type="SUPFAM" id="SSF53474">
    <property type="entry name" value="alpha/beta-Hydrolases"/>
    <property type="match status" value="1"/>
</dbReference>
<dbReference type="Gene3D" id="3.40.50.1820">
    <property type="entry name" value="alpha/beta hydrolase"/>
    <property type="match status" value="1"/>
</dbReference>
<dbReference type="RefSeq" id="WP_135996625.1">
    <property type="nucleotide sequence ID" value="NZ_CP071057.1"/>
</dbReference>
<comment type="caution">
    <text evidence="2">The sequence shown here is derived from an EMBL/GenBank/DDBJ whole genome shotgun (WGS) entry which is preliminary data.</text>
</comment>
<gene>
    <name evidence="2" type="ORF">E5163_12815</name>
</gene>
<accession>A0A4S2GY44</accession>
<dbReference type="InterPro" id="IPR050266">
    <property type="entry name" value="AB_hydrolase_sf"/>
</dbReference>
<dbReference type="Pfam" id="PF12697">
    <property type="entry name" value="Abhydrolase_6"/>
    <property type="match status" value="1"/>
</dbReference>
<evidence type="ECO:0000259" key="1">
    <source>
        <dbReference type="Pfam" id="PF12697"/>
    </source>
</evidence>
<dbReference type="PANTHER" id="PTHR43798">
    <property type="entry name" value="MONOACYLGLYCEROL LIPASE"/>
    <property type="match status" value="1"/>
</dbReference>
<dbReference type="PANTHER" id="PTHR43798:SF33">
    <property type="entry name" value="HYDROLASE, PUTATIVE (AFU_ORTHOLOGUE AFUA_2G14860)-RELATED"/>
    <property type="match status" value="1"/>
</dbReference>
<protein>
    <submittedName>
        <fullName evidence="2">Alpha/beta fold hydrolase</fullName>
    </submittedName>
</protein>
<dbReference type="InterPro" id="IPR029058">
    <property type="entry name" value="AB_hydrolase_fold"/>
</dbReference>
<keyword evidence="2" id="KW-0378">Hydrolase</keyword>
<evidence type="ECO:0000313" key="2">
    <source>
        <dbReference type="EMBL" id="TGY87801.1"/>
    </source>
</evidence>
<feature type="domain" description="AB hydrolase-1" evidence="1">
    <location>
        <begin position="30"/>
        <end position="279"/>
    </location>
</feature>
<sequence>MMDQIEPFTLALPEGDMAGYRWSRPGAPRILFAHANGFNARTYRQMLEPVAQRFEVVALDLRGHGRSRLPVDPSETAAWEVHARDLARAIEALGDRALILAGHSMGGSALVLAGTLTNVRPLGYVLIEPAILPDLLRFATNTPLAGLVSRHTPIVRNAKNRFDGWDTVEAVFERYRAKAMFSRWADGVLEDYLADGLVKGADGRWHLACPPAWEAANFATQRHRIMRAVRSIAEPIALLKAGRGSTVYPVAALERAGVQIDRAEQHGHLLAMDDPGFTAGWLIAQATRLAGRRGT</sequence>
<proteinExistence type="predicted"/>
<dbReference type="OrthoDB" id="9804723at2"/>
<name>A0A4S2GY44_9PROT</name>
<dbReference type="AlphaFoldDB" id="A0A4S2GY44"/>
<dbReference type="GO" id="GO:0016787">
    <property type="term" value="F:hydrolase activity"/>
    <property type="evidence" value="ECO:0007669"/>
    <property type="project" value="UniProtKB-KW"/>
</dbReference>
<evidence type="ECO:0000313" key="3">
    <source>
        <dbReference type="Proteomes" id="UP000308054"/>
    </source>
</evidence>
<dbReference type="EMBL" id="SRXW01000004">
    <property type="protein sequence ID" value="TGY87801.1"/>
    <property type="molecule type" value="Genomic_DNA"/>
</dbReference>
<organism evidence="2 3">
    <name type="scientific">Marinicauda algicola</name>
    <dbReference type="NCBI Taxonomy" id="2029849"/>
    <lineage>
        <taxon>Bacteria</taxon>
        <taxon>Pseudomonadati</taxon>
        <taxon>Pseudomonadota</taxon>
        <taxon>Alphaproteobacteria</taxon>
        <taxon>Maricaulales</taxon>
        <taxon>Maricaulaceae</taxon>
        <taxon>Marinicauda</taxon>
    </lineage>
</organism>
<reference evidence="2 3" key="1">
    <citation type="journal article" date="2017" name="Int. J. Syst. Evol. Microbiol.">
        <title>Marinicauda algicola sp. nov., isolated from a marine red alga Rhodosorus marinus.</title>
        <authorList>
            <person name="Jeong S.E."/>
            <person name="Jeon S.H."/>
            <person name="Chun B.H."/>
            <person name="Kim D.W."/>
            <person name="Jeon C.O."/>
        </authorList>
    </citation>
    <scope>NUCLEOTIDE SEQUENCE [LARGE SCALE GENOMIC DNA]</scope>
    <source>
        <strain evidence="2 3">JCM 31718</strain>
    </source>
</reference>
<dbReference type="Proteomes" id="UP000308054">
    <property type="component" value="Unassembled WGS sequence"/>
</dbReference>
<dbReference type="InterPro" id="IPR000073">
    <property type="entry name" value="AB_hydrolase_1"/>
</dbReference>
<dbReference type="GO" id="GO:0016020">
    <property type="term" value="C:membrane"/>
    <property type="evidence" value="ECO:0007669"/>
    <property type="project" value="TreeGrafter"/>
</dbReference>